<proteinExistence type="inferred from homology"/>
<evidence type="ECO:0000256" key="2">
    <source>
        <dbReference type="ARBA" id="ARBA00022692"/>
    </source>
</evidence>
<dbReference type="GO" id="GO:0015174">
    <property type="term" value="F:basic amino acid transmembrane transporter activity"/>
    <property type="evidence" value="ECO:0007669"/>
    <property type="project" value="TreeGrafter"/>
</dbReference>
<evidence type="ECO:0000256" key="1">
    <source>
        <dbReference type="ARBA" id="ARBA00004141"/>
    </source>
</evidence>
<feature type="transmembrane region" description="Helical" evidence="8">
    <location>
        <begin position="61"/>
        <end position="85"/>
    </location>
</feature>
<dbReference type="InterPro" id="IPR051415">
    <property type="entry name" value="LAAT-1"/>
</dbReference>
<organism evidence="9 10">
    <name type="scientific">Ascodesmis nigricans</name>
    <dbReference type="NCBI Taxonomy" id="341454"/>
    <lineage>
        <taxon>Eukaryota</taxon>
        <taxon>Fungi</taxon>
        <taxon>Dikarya</taxon>
        <taxon>Ascomycota</taxon>
        <taxon>Pezizomycotina</taxon>
        <taxon>Pezizomycetes</taxon>
        <taxon>Pezizales</taxon>
        <taxon>Ascodesmidaceae</taxon>
        <taxon>Ascodesmis</taxon>
    </lineage>
</organism>
<feature type="region of interest" description="Disordered" evidence="7">
    <location>
        <begin position="130"/>
        <end position="154"/>
    </location>
</feature>
<reference evidence="9 10" key="1">
    <citation type="submission" date="2019-04" db="EMBL/GenBank/DDBJ databases">
        <title>Comparative genomics and transcriptomics to analyze fruiting body development in filamentous ascomycetes.</title>
        <authorList>
            <consortium name="DOE Joint Genome Institute"/>
            <person name="Lutkenhaus R."/>
            <person name="Traeger S."/>
            <person name="Breuer J."/>
            <person name="Kuo A."/>
            <person name="Lipzen A."/>
            <person name="Pangilinan J."/>
            <person name="Dilworth D."/>
            <person name="Sandor L."/>
            <person name="Poggeler S."/>
            <person name="Barry K."/>
            <person name="Grigoriev I.V."/>
            <person name="Nowrousian M."/>
        </authorList>
    </citation>
    <scope>NUCLEOTIDE SEQUENCE [LARGE SCALE GENOMIC DNA]</scope>
    <source>
        <strain evidence="9 10">CBS 389.68</strain>
    </source>
</reference>
<accession>A0A4S2MI22</accession>
<dbReference type="InterPro" id="IPR006603">
    <property type="entry name" value="PQ-loop_rpt"/>
</dbReference>
<evidence type="ECO:0000256" key="3">
    <source>
        <dbReference type="ARBA" id="ARBA00022989"/>
    </source>
</evidence>
<dbReference type="OrthoDB" id="8048523at2759"/>
<dbReference type="Gene3D" id="1.20.1280.290">
    <property type="match status" value="2"/>
</dbReference>
<protein>
    <recommendedName>
        <fullName evidence="11">PQ-loop-domain-containing protein</fullName>
    </recommendedName>
</protein>
<name>A0A4S2MI22_9PEZI</name>
<gene>
    <name evidence="9" type="ORF">EX30DRAFT_344798</name>
</gene>
<comment type="similarity">
    <text evidence="5">Belongs to the laat-1 family.</text>
</comment>
<feature type="transmembrane region" description="Helical" evidence="8">
    <location>
        <begin position="279"/>
        <end position="300"/>
    </location>
</feature>
<comment type="catalytic activity">
    <reaction evidence="6">
        <text>L-histidine(out) + L-arginine(in) = L-histidine(in) + L-arginine(out)</text>
        <dbReference type="Rhea" id="RHEA:71063"/>
        <dbReference type="ChEBI" id="CHEBI:32682"/>
        <dbReference type="ChEBI" id="CHEBI:57595"/>
    </reaction>
</comment>
<keyword evidence="10" id="KW-1185">Reference proteome</keyword>
<feature type="region of interest" description="Disordered" evidence="7">
    <location>
        <begin position="334"/>
        <end position="356"/>
    </location>
</feature>
<dbReference type="EMBL" id="ML220174">
    <property type="protein sequence ID" value="TGZ76530.1"/>
    <property type="molecule type" value="Genomic_DNA"/>
</dbReference>
<evidence type="ECO:0000313" key="9">
    <source>
        <dbReference type="EMBL" id="TGZ76530.1"/>
    </source>
</evidence>
<dbReference type="AlphaFoldDB" id="A0A4S2MI22"/>
<dbReference type="FunFam" id="1.20.1280.290:FF:000009">
    <property type="entry name" value="PQ loop repeat family protein"/>
    <property type="match status" value="1"/>
</dbReference>
<dbReference type="Proteomes" id="UP000298138">
    <property type="component" value="Unassembled WGS sequence"/>
</dbReference>
<keyword evidence="2 8" id="KW-0812">Transmembrane</keyword>
<dbReference type="GO" id="GO:0000329">
    <property type="term" value="C:fungal-type vacuole membrane"/>
    <property type="evidence" value="ECO:0007669"/>
    <property type="project" value="TreeGrafter"/>
</dbReference>
<evidence type="ECO:0000313" key="10">
    <source>
        <dbReference type="Proteomes" id="UP000298138"/>
    </source>
</evidence>
<dbReference type="InParanoid" id="A0A4S2MI22"/>
<feature type="transmembrane region" description="Helical" evidence="8">
    <location>
        <begin position="195"/>
        <end position="216"/>
    </location>
</feature>
<sequence length="356" mass="39747">MSLPSHCVPTSPFLESVSIYFSTCLPTPLTFFSYTCGLLSIISWLFAQLPQIIKNYQRKSVDGLSLGFLAIWLAGDVGNMLGAMWTRQMMFQQIVGTYYVFVDVVLVSQWMWYYGQKPLQVVDAVAIGSSGDESDEVGKGKSTSGRKARRNGGPSKSIATSVLVAISMMFHLAGATPISAHTAPESTDYELLGRYLSWTSTICYLLSRLPQIYLNFRRRNTSGLAITLFIAAFFGNVFYSLSLLLSPLGHRDYPPYGGGGIAGPEGSEAEEWWSRSLPFFLGAFGVLVMDFLVFMQWIWWGEGEKQEKLAKEPVRGWWPWNGWWKGATDDEVEGLLTNHQHGTQRGESSRRPYGTS</sequence>
<dbReference type="PANTHER" id="PTHR16201">
    <property type="entry name" value="SEVEN TRANSMEMBRANE PROTEIN 1-RELATED"/>
    <property type="match status" value="1"/>
</dbReference>
<evidence type="ECO:0008006" key="11">
    <source>
        <dbReference type="Google" id="ProtNLM"/>
    </source>
</evidence>
<keyword evidence="4 8" id="KW-0472">Membrane</keyword>
<evidence type="ECO:0000256" key="4">
    <source>
        <dbReference type="ARBA" id="ARBA00023136"/>
    </source>
</evidence>
<feature type="compositionally biased region" description="Polar residues" evidence="7">
    <location>
        <begin position="337"/>
        <end position="346"/>
    </location>
</feature>
<dbReference type="STRING" id="341454.A0A4S2MI22"/>
<feature type="transmembrane region" description="Helical" evidence="8">
    <location>
        <begin position="157"/>
        <end position="175"/>
    </location>
</feature>
<evidence type="ECO:0000256" key="8">
    <source>
        <dbReference type="SAM" id="Phobius"/>
    </source>
</evidence>
<dbReference type="GO" id="GO:0034488">
    <property type="term" value="P:basic amino acid transmembrane export from vacuole"/>
    <property type="evidence" value="ECO:0007669"/>
    <property type="project" value="TreeGrafter"/>
</dbReference>
<feature type="transmembrane region" description="Helical" evidence="8">
    <location>
        <begin position="91"/>
        <end position="113"/>
    </location>
</feature>
<evidence type="ECO:0000256" key="5">
    <source>
        <dbReference type="ARBA" id="ARBA00038039"/>
    </source>
</evidence>
<feature type="transmembrane region" description="Helical" evidence="8">
    <location>
        <begin position="223"/>
        <end position="245"/>
    </location>
</feature>
<dbReference type="Pfam" id="PF04193">
    <property type="entry name" value="PQ-loop"/>
    <property type="match status" value="2"/>
</dbReference>
<dbReference type="PANTHER" id="PTHR16201:SF34">
    <property type="entry name" value="LYSOSOMAL AMINO ACID TRANSPORTER 1"/>
    <property type="match status" value="1"/>
</dbReference>
<evidence type="ECO:0000256" key="7">
    <source>
        <dbReference type="SAM" id="MobiDB-lite"/>
    </source>
</evidence>
<evidence type="ECO:0000256" key="6">
    <source>
        <dbReference type="ARBA" id="ARBA00050768"/>
    </source>
</evidence>
<keyword evidence="3 8" id="KW-1133">Transmembrane helix</keyword>
<comment type="subcellular location">
    <subcellularLocation>
        <location evidence="1">Membrane</location>
        <topology evidence="1">Multi-pass membrane protein</topology>
    </subcellularLocation>
</comment>
<dbReference type="SMART" id="SM00679">
    <property type="entry name" value="CTNS"/>
    <property type="match status" value="2"/>
</dbReference>
<feature type="transmembrane region" description="Helical" evidence="8">
    <location>
        <begin position="31"/>
        <end position="49"/>
    </location>
</feature>